<dbReference type="Proteomes" id="UP000005237">
    <property type="component" value="Unassembled WGS sequence"/>
</dbReference>
<keyword evidence="1" id="KW-0812">Transmembrane</keyword>
<protein>
    <recommendedName>
        <fullName evidence="4">G-protein coupled receptors family 1 profile domain-containing protein</fullName>
    </recommendedName>
</protein>
<reference evidence="3" key="1">
    <citation type="submission" date="2010-08" db="EMBL/GenBank/DDBJ databases">
        <authorList>
            <consortium name="Caenorhabditis japonica Sequencing Consortium"/>
            <person name="Wilson R.K."/>
        </authorList>
    </citation>
    <scope>NUCLEOTIDE SEQUENCE [LARGE SCALE GENOMIC DNA]</scope>
    <source>
        <strain evidence="3">DF5081</strain>
    </source>
</reference>
<name>A0A8R1IE34_CAEJA</name>
<organism evidence="2 3">
    <name type="scientific">Caenorhabditis japonica</name>
    <dbReference type="NCBI Taxonomy" id="281687"/>
    <lineage>
        <taxon>Eukaryota</taxon>
        <taxon>Metazoa</taxon>
        <taxon>Ecdysozoa</taxon>
        <taxon>Nematoda</taxon>
        <taxon>Chromadorea</taxon>
        <taxon>Rhabditida</taxon>
        <taxon>Rhabditina</taxon>
        <taxon>Rhabditomorpha</taxon>
        <taxon>Rhabditoidea</taxon>
        <taxon>Rhabditidae</taxon>
        <taxon>Peloderinae</taxon>
        <taxon>Caenorhabditis</taxon>
    </lineage>
</organism>
<dbReference type="EnsemblMetazoa" id="CJA25561.1">
    <property type="protein sequence ID" value="CJA25561.1"/>
    <property type="gene ID" value="WBGene00181133"/>
</dbReference>
<evidence type="ECO:0008006" key="4">
    <source>
        <dbReference type="Google" id="ProtNLM"/>
    </source>
</evidence>
<sequence>MALNLVIVNKLANLDAQQCPTDKELKMSPTKRKRSRVLSSLRIHKLPSTVRNAIYTMVAIVSTYLISNSLHILLTLLEVTKASVLVDEHDPYKASLLYTLLGDAVSLLYMTSSAIRVLIYTYCNPAIRHQLFSFLGVRQYRKGSDQSQIIVATQLYLEGQLSDSV</sequence>
<keyword evidence="1" id="KW-1133">Transmembrane helix</keyword>
<evidence type="ECO:0000256" key="1">
    <source>
        <dbReference type="SAM" id="Phobius"/>
    </source>
</evidence>
<dbReference type="PANTHER" id="PTHR46709">
    <property type="entry name" value="PROTEIN CBG23488-RELATED"/>
    <property type="match status" value="1"/>
</dbReference>
<feature type="transmembrane region" description="Helical" evidence="1">
    <location>
        <begin position="96"/>
        <end position="119"/>
    </location>
</feature>
<evidence type="ECO:0000313" key="3">
    <source>
        <dbReference type="Proteomes" id="UP000005237"/>
    </source>
</evidence>
<keyword evidence="3" id="KW-1185">Reference proteome</keyword>
<evidence type="ECO:0000313" key="2">
    <source>
        <dbReference type="EnsemblMetazoa" id="CJA25561.1"/>
    </source>
</evidence>
<dbReference type="AlphaFoldDB" id="A0A8R1IE34"/>
<accession>A0A8R1IE34</accession>
<reference evidence="2" key="2">
    <citation type="submission" date="2022-06" db="UniProtKB">
        <authorList>
            <consortium name="EnsemblMetazoa"/>
        </authorList>
    </citation>
    <scope>IDENTIFICATION</scope>
    <source>
        <strain evidence="2">DF5081</strain>
    </source>
</reference>
<dbReference type="Gene3D" id="1.20.1070.10">
    <property type="entry name" value="Rhodopsin 7-helix transmembrane proteins"/>
    <property type="match status" value="1"/>
</dbReference>
<keyword evidence="1" id="KW-0472">Membrane</keyword>
<dbReference type="PANTHER" id="PTHR46709:SF10">
    <property type="entry name" value="G-PROTEIN COUPLED RECEPTORS FAMILY 1 PROFILE DOMAIN-CONTAINING PROTEIN"/>
    <property type="match status" value="1"/>
</dbReference>
<feature type="transmembrane region" description="Helical" evidence="1">
    <location>
        <begin position="52"/>
        <end position="76"/>
    </location>
</feature>
<dbReference type="SUPFAM" id="SSF81321">
    <property type="entry name" value="Family A G protein-coupled receptor-like"/>
    <property type="match status" value="1"/>
</dbReference>
<proteinExistence type="predicted"/>